<dbReference type="GO" id="GO:0004040">
    <property type="term" value="F:amidase activity"/>
    <property type="evidence" value="ECO:0007669"/>
    <property type="project" value="UniProtKB-EC"/>
</dbReference>
<dbReference type="InterPro" id="IPR036928">
    <property type="entry name" value="AS_sf"/>
</dbReference>
<feature type="domain" description="Amidase" evidence="1">
    <location>
        <begin position="25"/>
        <end position="449"/>
    </location>
</feature>
<dbReference type="EMBL" id="JADJIB010000002">
    <property type="protein sequence ID" value="MBK7273171.1"/>
    <property type="molecule type" value="Genomic_DNA"/>
</dbReference>
<dbReference type="PANTHER" id="PTHR11895:SF173">
    <property type="entry name" value="GLUTAMYL-TRNA AMIDOTRANSFERASE SUBUNIT A"/>
    <property type="match status" value="1"/>
</dbReference>
<dbReference type="NCBIfam" id="NF005450">
    <property type="entry name" value="PRK07042.1"/>
    <property type="match status" value="1"/>
</dbReference>
<comment type="caution">
    <text evidence="2">The sequence shown here is derived from an EMBL/GenBank/DDBJ whole genome shotgun (WGS) entry which is preliminary data.</text>
</comment>
<dbReference type="EC" id="3.5.1.4" evidence="2"/>
<sequence length="488" mass="51025">MTDPAMWDVATLSAAFGSGSLSPVEVLSAVRARIAAFEPTINALVRHDAATTAALDRESALAAAQSEERWRRGESLGPLDGIPVTVKENLARAGVAMQGGCAGATPVVPVRDSPVVERLREAGAVIVGSTTMPDWGMLSSGVSSLHGITRSPWDPALTTGGSSAGAGAAAVAAYGAIHVGTDIGGSIRLPGTWLGLVAHKPSFGRVPLDAPYLGRVAGPLTRTTADAAVAMSVLARPDDRDWTALPAHEADWSVETASVRGLRVGLWLDAGAGMPCDPAVRAVAESAGRVFESGGAVVEEIQPWLTPQMLADIDLFWRVRSLADLETLTPENRSRVLPFVRRWAEGGARTSGLDVLRAYQSVMAMRAATVAATAAYDLIVSPVAPVAAFPAEWPMPWGEADEGMAHIGFTVPFSMSGQPACSVNAGFLDDGRTVGVQVAGRRFDDVGVLRAVGWFEGVRGLTATPRWPAQDAPQDWVASNRPQVADDC</sequence>
<dbReference type="PANTHER" id="PTHR11895">
    <property type="entry name" value="TRANSAMIDASE"/>
    <property type="match status" value="1"/>
</dbReference>
<dbReference type="Proteomes" id="UP000726105">
    <property type="component" value="Unassembled WGS sequence"/>
</dbReference>
<name>A0A935IQA5_9MICO</name>
<dbReference type="InterPro" id="IPR000120">
    <property type="entry name" value="Amidase"/>
</dbReference>
<dbReference type="InterPro" id="IPR023631">
    <property type="entry name" value="Amidase_dom"/>
</dbReference>
<dbReference type="AlphaFoldDB" id="A0A935IQA5"/>
<proteinExistence type="predicted"/>
<keyword evidence="2" id="KW-0378">Hydrolase</keyword>
<evidence type="ECO:0000313" key="3">
    <source>
        <dbReference type="Proteomes" id="UP000726105"/>
    </source>
</evidence>
<accession>A0A935IQA5</accession>
<dbReference type="SUPFAM" id="SSF75304">
    <property type="entry name" value="Amidase signature (AS) enzymes"/>
    <property type="match status" value="1"/>
</dbReference>
<organism evidence="2 3">
    <name type="scientific">Candidatus Phosphoribacter hodrii</name>
    <dbReference type="NCBI Taxonomy" id="2953743"/>
    <lineage>
        <taxon>Bacteria</taxon>
        <taxon>Bacillati</taxon>
        <taxon>Actinomycetota</taxon>
        <taxon>Actinomycetes</taxon>
        <taxon>Micrococcales</taxon>
        <taxon>Dermatophilaceae</taxon>
        <taxon>Candidatus Phosphoribacter</taxon>
    </lineage>
</organism>
<dbReference type="Pfam" id="PF01425">
    <property type="entry name" value="Amidase"/>
    <property type="match status" value="1"/>
</dbReference>
<protein>
    <submittedName>
        <fullName evidence="2">Amidase</fullName>
        <ecNumber evidence="2">3.5.1.4</ecNumber>
    </submittedName>
</protein>
<evidence type="ECO:0000313" key="2">
    <source>
        <dbReference type="EMBL" id="MBK7273171.1"/>
    </source>
</evidence>
<evidence type="ECO:0000259" key="1">
    <source>
        <dbReference type="Pfam" id="PF01425"/>
    </source>
</evidence>
<gene>
    <name evidence="2" type="ORF">IPI13_08350</name>
</gene>
<dbReference type="Gene3D" id="3.90.1300.10">
    <property type="entry name" value="Amidase signature (AS) domain"/>
    <property type="match status" value="1"/>
</dbReference>
<reference evidence="2 3" key="1">
    <citation type="submission" date="2020-10" db="EMBL/GenBank/DDBJ databases">
        <title>Connecting structure to function with the recovery of over 1000 high-quality activated sludge metagenome-assembled genomes encoding full-length rRNA genes using long-read sequencing.</title>
        <authorList>
            <person name="Singleton C.M."/>
            <person name="Petriglieri F."/>
            <person name="Kristensen J.M."/>
            <person name="Kirkegaard R.H."/>
            <person name="Michaelsen T.Y."/>
            <person name="Andersen M.H."/>
            <person name="Karst S.M."/>
            <person name="Dueholm M.S."/>
            <person name="Nielsen P.H."/>
            <person name="Albertsen M."/>
        </authorList>
    </citation>
    <scope>NUCLEOTIDE SEQUENCE [LARGE SCALE GENOMIC DNA]</scope>
    <source>
        <strain evidence="2">Ega_18-Q3-R5-49_MAXAC.001</strain>
    </source>
</reference>